<evidence type="ECO:0000313" key="4">
    <source>
        <dbReference type="EMBL" id="CRI14742.1"/>
    </source>
</evidence>
<keyword evidence="2" id="KW-0067">ATP-binding</keyword>
<dbReference type="InterPro" id="IPR003439">
    <property type="entry name" value="ABC_transporter-like_ATP-bd"/>
</dbReference>
<name>A0A7U7JRC3_9STAP</name>
<dbReference type="InterPro" id="IPR003593">
    <property type="entry name" value="AAA+_ATPase"/>
</dbReference>
<dbReference type="AlphaFoldDB" id="A0A7U7JRC3"/>
<gene>
    <name evidence="4" type="ORF">BN1326_140161</name>
</gene>
<dbReference type="SUPFAM" id="SSF52540">
    <property type="entry name" value="P-loop containing nucleoside triphosphate hydrolases"/>
    <property type="match status" value="1"/>
</dbReference>
<sequence length="242" mass="27001">MTQSIATLDNVVKTYNKQLVLDQISMTINEGELLGLIGPSGSGKTTTIKCLLGMEKVDKGAAEIFNQKMPNRNVLKRLGYMGQTDALYENLTAYENLKFFGHLSGLKGKVLEEHINKHITLVDLEHALTKKVSQFSGGMKRRLSIAMTLLSEPDLIILDEPTVGIDPKLRQHIWKQFKEMTQNGKSVVVTTHVMDEAERCDKVGLIVDGKLFALDTPANLKEQFNVDTIEAVFIKAEEVRQS</sequence>
<dbReference type="GO" id="GO:0016887">
    <property type="term" value="F:ATP hydrolysis activity"/>
    <property type="evidence" value="ECO:0007669"/>
    <property type="project" value="InterPro"/>
</dbReference>
<dbReference type="PANTHER" id="PTHR43038:SF3">
    <property type="entry name" value="ABC TRANSPORTER G FAMILY MEMBER 20 ISOFORM X1"/>
    <property type="match status" value="1"/>
</dbReference>
<dbReference type="EMBL" id="CVOU01000006">
    <property type="protein sequence ID" value="CRI14742.1"/>
    <property type="molecule type" value="Genomic_DNA"/>
</dbReference>
<dbReference type="RefSeq" id="WP_031787143.1">
    <property type="nucleotide sequence ID" value="NZ_AP018562.1"/>
</dbReference>
<dbReference type="PROSITE" id="PS00211">
    <property type="entry name" value="ABC_TRANSPORTER_1"/>
    <property type="match status" value="1"/>
</dbReference>
<dbReference type="PANTHER" id="PTHR43038">
    <property type="entry name" value="ATP-BINDING CASSETTE, SUB-FAMILY H, MEMBER 1"/>
    <property type="match status" value="1"/>
</dbReference>
<evidence type="ECO:0000313" key="5">
    <source>
        <dbReference type="Proteomes" id="UP000236509"/>
    </source>
</evidence>
<dbReference type="Pfam" id="PF00005">
    <property type="entry name" value="ABC_tran"/>
    <property type="match status" value="1"/>
</dbReference>
<accession>A0A7U7JRC3</accession>
<evidence type="ECO:0000256" key="1">
    <source>
        <dbReference type="ARBA" id="ARBA00022741"/>
    </source>
</evidence>
<dbReference type="PROSITE" id="PS50893">
    <property type="entry name" value="ABC_TRANSPORTER_2"/>
    <property type="match status" value="1"/>
</dbReference>
<dbReference type="SMART" id="SM00382">
    <property type="entry name" value="AAA"/>
    <property type="match status" value="1"/>
</dbReference>
<protein>
    <submittedName>
        <fullName evidence="4">ABC transporter ATP_binding protein</fullName>
    </submittedName>
</protein>
<evidence type="ECO:0000259" key="3">
    <source>
        <dbReference type="PROSITE" id="PS50893"/>
    </source>
</evidence>
<dbReference type="Gene3D" id="3.40.50.300">
    <property type="entry name" value="P-loop containing nucleotide triphosphate hydrolases"/>
    <property type="match status" value="1"/>
</dbReference>
<organism evidence="4 5">
    <name type="scientific">Staphylococcus argenteus</name>
    <dbReference type="NCBI Taxonomy" id="985002"/>
    <lineage>
        <taxon>Bacteria</taxon>
        <taxon>Bacillati</taxon>
        <taxon>Bacillota</taxon>
        <taxon>Bacilli</taxon>
        <taxon>Bacillales</taxon>
        <taxon>Staphylococcaceae</taxon>
        <taxon>Staphylococcus</taxon>
    </lineage>
</organism>
<keyword evidence="1" id="KW-0547">Nucleotide-binding</keyword>
<dbReference type="Proteomes" id="UP000236509">
    <property type="component" value="Unassembled WGS sequence"/>
</dbReference>
<dbReference type="InterPro" id="IPR017871">
    <property type="entry name" value="ABC_transporter-like_CS"/>
</dbReference>
<dbReference type="InterPro" id="IPR027417">
    <property type="entry name" value="P-loop_NTPase"/>
</dbReference>
<evidence type="ECO:0000256" key="2">
    <source>
        <dbReference type="ARBA" id="ARBA00022840"/>
    </source>
</evidence>
<proteinExistence type="predicted"/>
<reference evidence="4 5" key="1">
    <citation type="submission" date="2015-04" db="EMBL/GenBank/DDBJ databases">
        <authorList>
            <person name="Cao L."/>
            <person name="Gao C.H."/>
        </authorList>
    </citation>
    <scope>NUCLEOTIDE SEQUENCE [LARGE SCALE GENOMIC DNA]</scope>
    <source>
        <strain evidence="4 5">SH3</strain>
    </source>
</reference>
<keyword evidence="5" id="KW-1185">Reference proteome</keyword>
<dbReference type="GO" id="GO:0005524">
    <property type="term" value="F:ATP binding"/>
    <property type="evidence" value="ECO:0007669"/>
    <property type="project" value="UniProtKB-KW"/>
</dbReference>
<feature type="domain" description="ABC transporter" evidence="3">
    <location>
        <begin position="6"/>
        <end position="233"/>
    </location>
</feature>
<comment type="caution">
    <text evidence="4">The sequence shown here is derived from an EMBL/GenBank/DDBJ whole genome shotgun (WGS) entry which is preliminary data.</text>
</comment>